<organism evidence="5 6">
    <name type="scientific">Arthrobacter nitrophenolicus</name>
    <dbReference type="NCBI Taxonomy" id="683150"/>
    <lineage>
        <taxon>Bacteria</taxon>
        <taxon>Bacillati</taxon>
        <taxon>Actinomycetota</taxon>
        <taxon>Actinomycetes</taxon>
        <taxon>Micrococcales</taxon>
        <taxon>Micrococcaceae</taxon>
        <taxon>Arthrobacter</taxon>
    </lineage>
</organism>
<keyword evidence="6" id="KW-1185">Reference proteome</keyword>
<dbReference type="InterPro" id="IPR028082">
    <property type="entry name" value="Peripla_BP_I"/>
</dbReference>
<comment type="caution">
    <text evidence="5">The sequence shown here is derived from an EMBL/GenBank/DDBJ whole genome shotgun (WGS) entry which is preliminary data.</text>
</comment>
<dbReference type="PANTHER" id="PTHR30483">
    <property type="entry name" value="LEUCINE-SPECIFIC-BINDING PROTEIN"/>
    <property type="match status" value="1"/>
</dbReference>
<feature type="signal peptide" evidence="3">
    <location>
        <begin position="1"/>
        <end position="19"/>
    </location>
</feature>
<reference evidence="6" key="1">
    <citation type="journal article" date="2013" name="Genome Announc.">
        <title>Draft Genome Sequence of the 2-Chloro-4-Nitrophenol-Degrading Bacterium Arthrobacter sp. Strain SJCon.</title>
        <authorList>
            <person name="Vikram S."/>
            <person name="Kumar S."/>
            <person name="Vaidya B."/>
            <person name="Pinnaka A.K."/>
            <person name="Raghava G.P."/>
        </authorList>
    </citation>
    <scope>NUCLEOTIDE SEQUENCE [LARGE SCALE GENOMIC DNA]</scope>
    <source>
        <strain evidence="6">SJCon</strain>
    </source>
</reference>
<evidence type="ECO:0000256" key="3">
    <source>
        <dbReference type="SAM" id="SignalP"/>
    </source>
</evidence>
<evidence type="ECO:0000256" key="2">
    <source>
        <dbReference type="ARBA" id="ARBA00022729"/>
    </source>
</evidence>
<dbReference type="SUPFAM" id="SSF53822">
    <property type="entry name" value="Periplasmic binding protein-like I"/>
    <property type="match status" value="1"/>
</dbReference>
<feature type="domain" description="Leucine-binding protein" evidence="4">
    <location>
        <begin position="38"/>
        <end position="375"/>
    </location>
</feature>
<dbReference type="PANTHER" id="PTHR30483:SF6">
    <property type="entry name" value="PERIPLASMIC BINDING PROTEIN OF ABC TRANSPORTER FOR NATURAL AMINO ACIDS"/>
    <property type="match status" value="1"/>
</dbReference>
<dbReference type="Proteomes" id="UP000011189">
    <property type="component" value="Unassembled WGS sequence"/>
</dbReference>
<keyword evidence="2 3" id="KW-0732">Signal</keyword>
<dbReference type="EMBL" id="AOFD01000072">
    <property type="protein sequence ID" value="ELT42953.1"/>
    <property type="molecule type" value="Genomic_DNA"/>
</dbReference>
<evidence type="ECO:0000313" key="6">
    <source>
        <dbReference type="Proteomes" id="UP000011189"/>
    </source>
</evidence>
<dbReference type="InterPro" id="IPR028081">
    <property type="entry name" value="Leu-bd"/>
</dbReference>
<dbReference type="AlphaFoldDB" id="L8TI01"/>
<evidence type="ECO:0000313" key="5">
    <source>
        <dbReference type="EMBL" id="ELT42953.1"/>
    </source>
</evidence>
<comment type="similarity">
    <text evidence="1">Belongs to the leucine-binding protein family.</text>
</comment>
<sequence>MLAVTTFAAVAALALTSCADQGAAGGGSSADGSLPGVIKLVGVRDQTGPVAYSGIGAAEGAALAAEQINQQKFLGEGVTLEITERDAAFNPQLAASEVTAALADPATAAILGPMISSEALAVAPIAQNAGIPIVFTQSGVSGLLTGNMHFRASAPTSSYFHLLTDHIAASGAKTVNVLNSSSNPTFNELGKKVLPDLLKPAGVEVTQSFEFEANVSDFQASVSKVVQENPDAVVLTLIGPQVATATVQLRKSGYKGAIYTLSAVVPNALVPAGKDGEGVIYATTFSVAQPTENVKAFVEAFKQKFGHEPNLFAAEAYDQVWWIGRAIKESGSATRQGIAEGLTKVGNQGFLGAQGQLTFEAGHDVRVEGVLVEWNGAGESLVVD</sequence>
<protein>
    <submittedName>
        <fullName evidence="5">Branched chain amino acid ABC transporter permease</fullName>
    </submittedName>
</protein>
<evidence type="ECO:0000259" key="4">
    <source>
        <dbReference type="Pfam" id="PF13458"/>
    </source>
</evidence>
<dbReference type="Gene3D" id="3.40.50.2300">
    <property type="match status" value="2"/>
</dbReference>
<proteinExistence type="inferred from homology"/>
<dbReference type="PATRIC" id="fig|683150.5.peg.4187"/>
<dbReference type="Pfam" id="PF13458">
    <property type="entry name" value="Peripla_BP_6"/>
    <property type="match status" value="1"/>
</dbReference>
<name>L8TI01_9MICC</name>
<feature type="chain" id="PRO_5003996775" evidence="3">
    <location>
        <begin position="20"/>
        <end position="384"/>
    </location>
</feature>
<evidence type="ECO:0000256" key="1">
    <source>
        <dbReference type="ARBA" id="ARBA00010062"/>
    </source>
</evidence>
<accession>L8TI01</accession>
<dbReference type="InterPro" id="IPR051010">
    <property type="entry name" value="BCAA_transport"/>
</dbReference>
<gene>
    <name evidence="5" type="ORF">G205_21389</name>
</gene>